<dbReference type="InterPro" id="IPR009351">
    <property type="entry name" value="AlkZ-like"/>
</dbReference>
<dbReference type="RefSeq" id="WP_188627411.1">
    <property type="nucleotide sequence ID" value="NZ_BMIL01000009.1"/>
</dbReference>
<protein>
    <recommendedName>
        <fullName evidence="3">Winged helix-turn-helix domain-containing protein</fullName>
    </recommendedName>
</protein>
<gene>
    <name evidence="1" type="primary">ycaQ</name>
    <name evidence="1" type="ORF">GCM10011387_26590</name>
</gene>
<dbReference type="Proteomes" id="UP000651668">
    <property type="component" value="Unassembled WGS sequence"/>
</dbReference>
<comment type="caution">
    <text evidence="1">The sequence shown here is derived from an EMBL/GenBank/DDBJ whole genome shotgun (WGS) entry which is preliminary data.</text>
</comment>
<dbReference type="PANTHER" id="PTHR30528:SF0">
    <property type="entry name" value="CYTOPLASMIC PROTEIN"/>
    <property type="match status" value="1"/>
</dbReference>
<proteinExistence type="predicted"/>
<dbReference type="PANTHER" id="PTHR30528">
    <property type="entry name" value="CYTOPLASMIC PROTEIN"/>
    <property type="match status" value="1"/>
</dbReference>
<keyword evidence="2" id="KW-1185">Reference proteome</keyword>
<evidence type="ECO:0008006" key="3">
    <source>
        <dbReference type="Google" id="ProtNLM"/>
    </source>
</evidence>
<dbReference type="AlphaFoldDB" id="A0A916UGH6"/>
<accession>A0A916UGH6</accession>
<evidence type="ECO:0000313" key="2">
    <source>
        <dbReference type="Proteomes" id="UP000651668"/>
    </source>
</evidence>
<dbReference type="Pfam" id="PF06224">
    <property type="entry name" value="AlkZ-like"/>
    <property type="match status" value="1"/>
</dbReference>
<dbReference type="EMBL" id="BMIL01000009">
    <property type="protein sequence ID" value="GGC71731.1"/>
    <property type="molecule type" value="Genomic_DNA"/>
</dbReference>
<evidence type="ECO:0000313" key="1">
    <source>
        <dbReference type="EMBL" id="GGC71731.1"/>
    </source>
</evidence>
<sequence length="397" mass="45904">MSEQLVLSKRQARQIILDAAGLSRTGQFGFGKAAVYEVIKHLGFVQLDTNLVVERAHHHVFASRVPDYQTSWLTELCDEGLVFEYFASDAGYMPMYDFRYTLPVKQAFELNRPVLKKPILHLMAQILDQVERDGAVRVSDFENDRQEASSGWWDWRPAKVALERLYLEGKLMIRRDEKFQKVYELPLNLVPDEIDQTLPTAAAYARYIIHRTLSALGIGAAKELRWRSRRVKDNAIKSELEKMILEGAVIQVQVEGLKEIYYMLKEQNTVPVNAGDVFILSPFDLLNVFRYRLKEFFNFDYQLECFVPAAKRQYGYFSLPVLAGDCFIARMDAKADRKNKLLIVHNIHFEAVEISDSQLDKFIQALRVYIMFNQCRDVLFIKSNTPAYLSKLQTAFG</sequence>
<name>A0A916UGH6_9SPHI</name>
<reference evidence="1" key="1">
    <citation type="journal article" date="2014" name="Int. J. Syst. Evol. Microbiol.">
        <title>Complete genome sequence of Corynebacterium casei LMG S-19264T (=DSM 44701T), isolated from a smear-ripened cheese.</title>
        <authorList>
            <consortium name="US DOE Joint Genome Institute (JGI-PGF)"/>
            <person name="Walter F."/>
            <person name="Albersmeier A."/>
            <person name="Kalinowski J."/>
            <person name="Ruckert C."/>
        </authorList>
    </citation>
    <scope>NUCLEOTIDE SEQUENCE</scope>
    <source>
        <strain evidence="1">CGMCC 1.15343</strain>
    </source>
</reference>
<organism evidence="1 2">
    <name type="scientific">Pedobacter quisquiliarum</name>
    <dbReference type="NCBI Taxonomy" id="1834438"/>
    <lineage>
        <taxon>Bacteria</taxon>
        <taxon>Pseudomonadati</taxon>
        <taxon>Bacteroidota</taxon>
        <taxon>Sphingobacteriia</taxon>
        <taxon>Sphingobacteriales</taxon>
        <taxon>Sphingobacteriaceae</taxon>
        <taxon>Pedobacter</taxon>
    </lineage>
</organism>
<reference evidence="1" key="2">
    <citation type="submission" date="2020-09" db="EMBL/GenBank/DDBJ databases">
        <authorList>
            <person name="Sun Q."/>
            <person name="Zhou Y."/>
        </authorList>
    </citation>
    <scope>NUCLEOTIDE SEQUENCE</scope>
    <source>
        <strain evidence="1">CGMCC 1.15343</strain>
    </source>
</reference>